<protein>
    <submittedName>
        <fullName evidence="1">Uncharacterized protein</fullName>
    </submittedName>
</protein>
<evidence type="ECO:0000313" key="1">
    <source>
        <dbReference type="EMBL" id="EXZ74466.1"/>
    </source>
</evidence>
<proteinExistence type="predicted"/>
<gene>
    <name evidence="1" type="ORF">M123_1255</name>
</gene>
<dbReference type="AlphaFoldDB" id="A0A016EBJ4"/>
<organism evidence="1 2">
    <name type="scientific">Bacteroides fragilis str. 3976T8</name>
    <dbReference type="NCBI Taxonomy" id="1339314"/>
    <lineage>
        <taxon>Bacteria</taxon>
        <taxon>Pseudomonadati</taxon>
        <taxon>Bacteroidota</taxon>
        <taxon>Bacteroidia</taxon>
        <taxon>Bacteroidales</taxon>
        <taxon>Bacteroidaceae</taxon>
        <taxon>Bacteroides</taxon>
    </lineage>
</organism>
<accession>A0A016EBJ4</accession>
<dbReference type="PATRIC" id="fig|1339314.3.peg.1478"/>
<comment type="caution">
    <text evidence="1">The sequence shown here is derived from an EMBL/GenBank/DDBJ whole genome shotgun (WGS) entry which is preliminary data.</text>
</comment>
<evidence type="ECO:0000313" key="2">
    <source>
        <dbReference type="Proteomes" id="UP000020938"/>
    </source>
</evidence>
<sequence length="39" mass="4563">MSDTWFRVKEGNFLSFSLYIADNFISLQTEIAHSSEHIK</sequence>
<dbReference type="Proteomes" id="UP000020938">
    <property type="component" value="Unassembled WGS sequence"/>
</dbReference>
<dbReference type="EMBL" id="JGDS01000041">
    <property type="protein sequence ID" value="EXZ74466.1"/>
    <property type="molecule type" value="Genomic_DNA"/>
</dbReference>
<name>A0A016EBJ4_BACFG</name>
<reference evidence="1 2" key="1">
    <citation type="submission" date="2014-02" db="EMBL/GenBank/DDBJ databases">
        <authorList>
            <person name="Sears C."/>
            <person name="Carroll K."/>
            <person name="Sack B.R."/>
            <person name="Qadri F."/>
            <person name="Myers L.L."/>
            <person name="Chung G.-T."/>
            <person name="Escheverria P."/>
            <person name="Fraser C.M."/>
            <person name="Sadzewicz L."/>
            <person name="Shefchek K.A."/>
            <person name="Tallon L."/>
            <person name="Das S.P."/>
            <person name="Daugherty S."/>
            <person name="Mongodin E.F."/>
        </authorList>
    </citation>
    <scope>NUCLEOTIDE SEQUENCE [LARGE SCALE GENOMIC DNA]</scope>
    <source>
        <strain evidence="1 2">3976T8</strain>
    </source>
</reference>